<accession>A0A0C1QB73</accession>
<organism evidence="4 5">
    <name type="scientific">Pseudoalteromonas luteoviolacea</name>
    <dbReference type="NCBI Taxonomy" id="43657"/>
    <lineage>
        <taxon>Bacteria</taxon>
        <taxon>Pseudomonadati</taxon>
        <taxon>Pseudomonadota</taxon>
        <taxon>Gammaproteobacteria</taxon>
        <taxon>Alteromonadales</taxon>
        <taxon>Pseudoalteromonadaceae</taxon>
        <taxon>Pseudoalteromonas</taxon>
    </lineage>
</organism>
<evidence type="ECO:0000259" key="3">
    <source>
        <dbReference type="SMART" id="SM00495"/>
    </source>
</evidence>
<feature type="domain" description="Chitin-binding type-3" evidence="3">
    <location>
        <begin position="165"/>
        <end position="207"/>
    </location>
</feature>
<reference evidence="4 5" key="1">
    <citation type="submission" date="2014-12" db="EMBL/GenBank/DDBJ databases">
        <title>Draft Genome Sequence of Pseudoalteromonas luteoviolacea HI1.</title>
        <authorList>
            <person name="Asahina A.Y."/>
            <person name="Hadfield M.G."/>
        </authorList>
    </citation>
    <scope>NUCLEOTIDE SEQUENCE [LARGE SCALE GENOMIC DNA]</scope>
    <source>
        <strain evidence="4 5">HI1</strain>
    </source>
</reference>
<proteinExistence type="predicted"/>
<evidence type="ECO:0000256" key="1">
    <source>
        <dbReference type="ARBA" id="ARBA00022801"/>
    </source>
</evidence>
<dbReference type="SMART" id="SM00495">
    <property type="entry name" value="ChtBD3"/>
    <property type="match status" value="1"/>
</dbReference>
<comment type="caution">
    <text evidence="4">The sequence shown here is derived from an EMBL/GenBank/DDBJ whole genome shotgun (WGS) entry which is preliminary data.</text>
</comment>
<evidence type="ECO:0000313" key="4">
    <source>
        <dbReference type="EMBL" id="KID56650.1"/>
    </source>
</evidence>
<dbReference type="SUPFAM" id="SSF51055">
    <property type="entry name" value="Carbohydrate binding domain"/>
    <property type="match status" value="1"/>
</dbReference>
<dbReference type="RefSeq" id="WP_039609717.1">
    <property type="nucleotide sequence ID" value="NZ_JWIC01000006.1"/>
</dbReference>
<dbReference type="GO" id="GO:0005576">
    <property type="term" value="C:extracellular region"/>
    <property type="evidence" value="ECO:0007669"/>
    <property type="project" value="InterPro"/>
</dbReference>
<sequence>MKSIQAGLVLLGSGFFSFNASAEPLTAAQVEQVKQNVLTYMSTWNILEEGERVSNLERATNPGFRYQDPTTAGFLVNDAQSVSNWIGGFQGQMRDFGLWPFDATLVSNVEIHGSVESTNIRFNWHISAFDGAVTIAEGVDYGTASNLKLDSITGFFGTLSPLCRSPQWQAGNTYVRDNQVTFKGAIYKASWWTQDSPEQDAQAWVKLTDCSVTP</sequence>
<dbReference type="GO" id="GO:0004553">
    <property type="term" value="F:hydrolase activity, hydrolyzing O-glycosyl compounds"/>
    <property type="evidence" value="ECO:0007669"/>
    <property type="project" value="InterPro"/>
</dbReference>
<dbReference type="CDD" id="cd12215">
    <property type="entry name" value="ChiC_BD"/>
    <property type="match status" value="1"/>
</dbReference>
<evidence type="ECO:0000256" key="2">
    <source>
        <dbReference type="SAM" id="SignalP"/>
    </source>
</evidence>
<keyword evidence="1" id="KW-0378">Hydrolase</keyword>
<dbReference type="GO" id="GO:0005975">
    <property type="term" value="P:carbohydrate metabolic process"/>
    <property type="evidence" value="ECO:0007669"/>
    <property type="project" value="InterPro"/>
</dbReference>
<keyword evidence="2" id="KW-0732">Signal</keyword>
<dbReference type="Gene3D" id="2.10.10.20">
    <property type="entry name" value="Carbohydrate-binding module superfamily 5/12"/>
    <property type="match status" value="1"/>
</dbReference>
<evidence type="ECO:0000313" key="5">
    <source>
        <dbReference type="Proteomes" id="UP000031327"/>
    </source>
</evidence>
<dbReference type="EMBL" id="JWIC01000006">
    <property type="protein sequence ID" value="KID56650.1"/>
    <property type="molecule type" value="Genomic_DNA"/>
</dbReference>
<name>A0A0C1QB73_9GAMM</name>
<protein>
    <recommendedName>
        <fullName evidence="3">Chitin-binding type-3 domain-containing protein</fullName>
    </recommendedName>
</protein>
<gene>
    <name evidence="4" type="ORF">JF50_12030</name>
</gene>
<feature type="signal peptide" evidence="2">
    <location>
        <begin position="1"/>
        <end position="22"/>
    </location>
</feature>
<dbReference type="AlphaFoldDB" id="A0A0C1QB73"/>
<feature type="chain" id="PRO_5002136766" description="Chitin-binding type-3 domain-containing protein" evidence="2">
    <location>
        <begin position="23"/>
        <end position="214"/>
    </location>
</feature>
<dbReference type="GO" id="GO:0030246">
    <property type="term" value="F:carbohydrate binding"/>
    <property type="evidence" value="ECO:0007669"/>
    <property type="project" value="InterPro"/>
</dbReference>
<dbReference type="InterPro" id="IPR036573">
    <property type="entry name" value="CBM_sf_5/12"/>
</dbReference>
<dbReference type="Proteomes" id="UP000031327">
    <property type="component" value="Unassembled WGS sequence"/>
</dbReference>
<dbReference type="InterPro" id="IPR003610">
    <property type="entry name" value="CBM5/12"/>
</dbReference>
<dbReference type="Gene3D" id="3.10.450.50">
    <property type="match status" value="1"/>
</dbReference>
<dbReference type="OrthoDB" id="6288379at2"/>